<proteinExistence type="predicted"/>
<organism evidence="1 2">
    <name type="scientific">Hemibagrus wyckioides</name>
    <dbReference type="NCBI Taxonomy" id="337641"/>
    <lineage>
        <taxon>Eukaryota</taxon>
        <taxon>Metazoa</taxon>
        <taxon>Chordata</taxon>
        <taxon>Craniata</taxon>
        <taxon>Vertebrata</taxon>
        <taxon>Euteleostomi</taxon>
        <taxon>Actinopterygii</taxon>
        <taxon>Neopterygii</taxon>
        <taxon>Teleostei</taxon>
        <taxon>Ostariophysi</taxon>
        <taxon>Siluriformes</taxon>
        <taxon>Bagridae</taxon>
        <taxon>Hemibagrus</taxon>
    </lineage>
</organism>
<dbReference type="Proteomes" id="UP000824219">
    <property type="component" value="Linkage Group LG07"/>
</dbReference>
<name>A0A9D3P077_9TELE</name>
<comment type="caution">
    <text evidence="1">The sequence shown here is derived from an EMBL/GenBank/DDBJ whole genome shotgun (WGS) entry which is preliminary data.</text>
</comment>
<dbReference type="EMBL" id="JAHKSW010000007">
    <property type="protein sequence ID" value="KAG7330465.1"/>
    <property type="molecule type" value="Genomic_DNA"/>
</dbReference>
<reference evidence="1 2" key="1">
    <citation type="submission" date="2021-06" db="EMBL/GenBank/DDBJ databases">
        <title>Chromosome-level genome assembly of the red-tail catfish (Hemibagrus wyckioides).</title>
        <authorList>
            <person name="Shao F."/>
        </authorList>
    </citation>
    <scope>NUCLEOTIDE SEQUENCE [LARGE SCALE GENOMIC DNA]</scope>
    <source>
        <strain evidence="1">EC202008001</strain>
        <tissue evidence="1">Blood</tissue>
    </source>
</reference>
<accession>A0A9D3P077</accession>
<evidence type="ECO:0000313" key="1">
    <source>
        <dbReference type="EMBL" id="KAG7330465.1"/>
    </source>
</evidence>
<sequence length="73" mass="7490">MIKNHTVTRLVSGSEQIHILEPAFSVLHLSLSILGNTLTGAEKQLFVIVSGAFSGDVHYGVPKGGGSGAAESG</sequence>
<keyword evidence="2" id="KW-1185">Reference proteome</keyword>
<gene>
    <name evidence="1" type="ORF">KOW79_006687</name>
</gene>
<evidence type="ECO:0000313" key="2">
    <source>
        <dbReference type="Proteomes" id="UP000824219"/>
    </source>
</evidence>
<protein>
    <submittedName>
        <fullName evidence="1">Uncharacterized protein</fullName>
    </submittedName>
</protein>
<dbReference type="AlphaFoldDB" id="A0A9D3P077"/>